<sequence>MLTVNKDLPNVKWEIAQIFSVIRQVKVEAGYNSEVQIKQKKEGLKANLLLNDNKSDVIEAIEEI</sequence>
<gene>
    <name evidence="1" type="ORF">ACFL27_16045</name>
</gene>
<evidence type="ECO:0000313" key="2">
    <source>
        <dbReference type="Proteomes" id="UP001594351"/>
    </source>
</evidence>
<protein>
    <submittedName>
        <fullName evidence="1">Uncharacterized protein</fullName>
    </submittedName>
</protein>
<accession>A0ABV6YZT9</accession>
<name>A0ABV6YZT9_UNCC1</name>
<proteinExistence type="predicted"/>
<comment type="caution">
    <text evidence="1">The sequence shown here is derived from an EMBL/GenBank/DDBJ whole genome shotgun (WGS) entry which is preliminary data.</text>
</comment>
<organism evidence="1 2">
    <name type="scientific">candidate division CSSED10-310 bacterium</name>
    <dbReference type="NCBI Taxonomy" id="2855610"/>
    <lineage>
        <taxon>Bacteria</taxon>
        <taxon>Bacteria division CSSED10-310</taxon>
    </lineage>
</organism>
<dbReference type="Proteomes" id="UP001594351">
    <property type="component" value="Unassembled WGS sequence"/>
</dbReference>
<keyword evidence="2" id="KW-1185">Reference proteome</keyword>
<reference evidence="1 2" key="1">
    <citation type="submission" date="2024-09" db="EMBL/GenBank/DDBJ databases">
        <title>Laminarin stimulates single cell rates of sulfate reduction while oxygen inhibits transcriptomic activity in coastal marine sediment.</title>
        <authorList>
            <person name="Lindsay M."/>
            <person name="Orcutt B."/>
            <person name="Emerson D."/>
            <person name="Stepanauskas R."/>
            <person name="D'Angelo T."/>
        </authorList>
    </citation>
    <scope>NUCLEOTIDE SEQUENCE [LARGE SCALE GENOMIC DNA]</scope>
    <source>
        <strain evidence="1">SAG AM-311-K15</strain>
    </source>
</reference>
<evidence type="ECO:0000313" key="1">
    <source>
        <dbReference type="EMBL" id="MFC1851702.1"/>
    </source>
</evidence>
<dbReference type="EMBL" id="JBHPBY010000217">
    <property type="protein sequence ID" value="MFC1851702.1"/>
    <property type="molecule type" value="Genomic_DNA"/>
</dbReference>